<feature type="coiled-coil region" evidence="1">
    <location>
        <begin position="23"/>
        <end position="74"/>
    </location>
</feature>
<dbReference type="InterPro" id="IPR036465">
    <property type="entry name" value="vWFA_dom_sf"/>
</dbReference>
<feature type="non-terminal residue" evidence="2">
    <location>
        <position position="259"/>
    </location>
</feature>
<protein>
    <recommendedName>
        <fullName evidence="3">VWFA domain-containing protein</fullName>
    </recommendedName>
</protein>
<organism evidence="2">
    <name type="scientific">marine metagenome</name>
    <dbReference type="NCBI Taxonomy" id="408172"/>
    <lineage>
        <taxon>unclassified sequences</taxon>
        <taxon>metagenomes</taxon>
        <taxon>ecological metagenomes</taxon>
    </lineage>
</organism>
<evidence type="ECO:0000256" key="1">
    <source>
        <dbReference type="SAM" id="Coils"/>
    </source>
</evidence>
<dbReference type="Gene3D" id="3.40.50.410">
    <property type="entry name" value="von Willebrand factor, type A domain"/>
    <property type="match status" value="1"/>
</dbReference>
<evidence type="ECO:0008006" key="3">
    <source>
        <dbReference type="Google" id="ProtNLM"/>
    </source>
</evidence>
<evidence type="ECO:0000313" key="2">
    <source>
        <dbReference type="EMBL" id="SVD92079.1"/>
    </source>
</evidence>
<name>A0A382ZA43_9ZZZZ</name>
<dbReference type="AlphaFoldDB" id="A0A382ZA43"/>
<proteinExistence type="predicted"/>
<reference evidence="2" key="1">
    <citation type="submission" date="2018-05" db="EMBL/GenBank/DDBJ databases">
        <authorList>
            <person name="Lanie J.A."/>
            <person name="Ng W.-L."/>
            <person name="Kazmierczak K.M."/>
            <person name="Andrzejewski T.M."/>
            <person name="Davidsen T.M."/>
            <person name="Wayne K.J."/>
            <person name="Tettelin H."/>
            <person name="Glass J.I."/>
            <person name="Rusch D."/>
            <person name="Podicherti R."/>
            <person name="Tsui H.-C.T."/>
            <person name="Winkler M.E."/>
        </authorList>
    </citation>
    <scope>NUCLEOTIDE SEQUENCE</scope>
</reference>
<dbReference type="EMBL" id="UINC01182069">
    <property type="protein sequence ID" value="SVD92079.1"/>
    <property type="molecule type" value="Genomic_DNA"/>
</dbReference>
<sequence length="259" mass="29933">ELNDLRGETEIVEREQISTVTQLDSENLQLSRLQEQLSRIRSEFLATGDNADINTELQGQLALAKQRLTEEMQRLLADYRPDPDDYNIGGIPVDSEYIVFIIDTSGSMRQYAWDRVQKQMQETLEVYPEVKGIQVLNDMGEYMFKSYRNEWIPDTPARREAIMDALRNWNAFSNSSPREGILTAIESFYDPEKRVSLYIYSDDFSSGSINGVVREVDRRNRTDERGERRVRIHAVAFPVLFEVTGDMLTAARFAILMRA</sequence>
<feature type="non-terminal residue" evidence="2">
    <location>
        <position position="1"/>
    </location>
</feature>
<gene>
    <name evidence="2" type="ORF">METZ01_LOCUS444933</name>
</gene>
<keyword evidence="1" id="KW-0175">Coiled coil</keyword>
<accession>A0A382ZA43</accession>
<dbReference type="SUPFAM" id="SSF53300">
    <property type="entry name" value="vWA-like"/>
    <property type="match status" value="1"/>
</dbReference>